<comment type="caution">
    <text evidence="1">The sequence shown here is derived from an EMBL/GenBank/DDBJ whole genome shotgun (WGS) entry which is preliminary data.</text>
</comment>
<protein>
    <recommendedName>
        <fullName evidence="3">Lipoprotein</fullName>
    </recommendedName>
</protein>
<dbReference type="EMBL" id="JACCBW010000001">
    <property type="protein sequence ID" value="NYE35215.1"/>
    <property type="molecule type" value="Genomic_DNA"/>
</dbReference>
<dbReference type="RefSeq" id="WP_179617902.1">
    <property type="nucleotide sequence ID" value="NZ_JACCBW010000001.1"/>
</dbReference>
<name>A0A7Y9KQ46_9ACTN</name>
<reference evidence="1 2" key="1">
    <citation type="submission" date="2020-07" db="EMBL/GenBank/DDBJ databases">
        <authorList>
            <person name="Partida-Martinez L."/>
            <person name="Huntemann M."/>
            <person name="Clum A."/>
            <person name="Wang J."/>
            <person name="Palaniappan K."/>
            <person name="Ritter S."/>
            <person name="Chen I.-M."/>
            <person name="Stamatis D."/>
            <person name="Reddy T."/>
            <person name="O'Malley R."/>
            <person name="Daum C."/>
            <person name="Shapiro N."/>
            <person name="Ivanova N."/>
            <person name="Kyrpides N."/>
            <person name="Woyke T."/>
        </authorList>
    </citation>
    <scope>NUCLEOTIDE SEQUENCE [LARGE SCALE GENOMIC DNA]</scope>
    <source>
        <strain evidence="1 2">AT2.17</strain>
    </source>
</reference>
<evidence type="ECO:0000313" key="1">
    <source>
        <dbReference type="EMBL" id="NYE35215.1"/>
    </source>
</evidence>
<dbReference type="AlphaFoldDB" id="A0A7Y9KQ46"/>
<dbReference type="Proteomes" id="UP000549911">
    <property type="component" value="Unassembled WGS sequence"/>
</dbReference>
<evidence type="ECO:0000313" key="2">
    <source>
        <dbReference type="Proteomes" id="UP000549911"/>
    </source>
</evidence>
<sequence length="259" mass="27822">MSALGAGILVTLSGCGGTGAATPSEPTATVLLGQQLESMVEQVDRMGIVEWHGQLLTKNPADGGERIFDLDGRYSPSTGYSEVAMDSAIDGNVQQVDYLVINGRTFFNSDVWGPAAADCWADISDDPARTWALPAELDPGWPLSTSRALELDGEDVVMSVPFEDVVAGMPRGLFTALPDVSYDTEAQGVLSPHGPLIEVGLDVRGMWKKLSKQQRAAFDTRKAGWWAMTMRESQDDSSIVPPKYVFDPAVTPPTQCKKG</sequence>
<organism evidence="1 2">
    <name type="scientific">Nocardioides cavernae</name>
    <dbReference type="NCBI Taxonomy" id="1921566"/>
    <lineage>
        <taxon>Bacteria</taxon>
        <taxon>Bacillati</taxon>
        <taxon>Actinomycetota</taxon>
        <taxon>Actinomycetes</taxon>
        <taxon>Propionibacteriales</taxon>
        <taxon>Nocardioidaceae</taxon>
        <taxon>Nocardioides</taxon>
    </lineage>
</organism>
<accession>A0A7Y9KQ46</accession>
<evidence type="ECO:0008006" key="3">
    <source>
        <dbReference type="Google" id="ProtNLM"/>
    </source>
</evidence>
<keyword evidence="2" id="KW-1185">Reference proteome</keyword>
<gene>
    <name evidence="1" type="ORF">F4692_000319</name>
</gene>
<proteinExistence type="predicted"/>
<reference evidence="1 2" key="2">
    <citation type="submission" date="2020-08" db="EMBL/GenBank/DDBJ databases">
        <title>The Agave Microbiome: Exploring the role of microbial communities in plant adaptations to desert environments.</title>
        <authorList>
            <person name="Partida-Martinez L.P."/>
        </authorList>
    </citation>
    <scope>NUCLEOTIDE SEQUENCE [LARGE SCALE GENOMIC DNA]</scope>
    <source>
        <strain evidence="1 2">AT2.17</strain>
    </source>
</reference>